<evidence type="ECO:0000259" key="1">
    <source>
        <dbReference type="Pfam" id="PF07045"/>
    </source>
</evidence>
<dbReference type="AlphaFoldDB" id="K6V0B5"/>
<dbReference type="STRING" id="1108045.GORHZ_055_00470"/>
<reference evidence="2 3" key="1">
    <citation type="submission" date="2012-08" db="EMBL/GenBank/DDBJ databases">
        <title>Whole genome shotgun sequence of Gordonia rhizosphera NBRC 16068.</title>
        <authorList>
            <person name="Takarada H."/>
            <person name="Isaki S."/>
            <person name="Hosoyama A."/>
            <person name="Tsuchikane K."/>
            <person name="Katsumata H."/>
            <person name="Baba S."/>
            <person name="Ohji S."/>
            <person name="Yamazaki S."/>
            <person name="Fujita N."/>
        </authorList>
    </citation>
    <scope>NUCLEOTIDE SEQUENCE [LARGE SCALE GENOMIC DNA]</scope>
    <source>
        <strain evidence="2 3">NBRC 16068</strain>
    </source>
</reference>
<sequence>MNSRDLSELARRTVDRVSVTLAVLLWSVDDRESQLHHYEDDVLRLVAEHRGRVLTRVRNIDAADHPTETQVIEFTDQSAFDAYMTDPRRVAMAYRRDACVARTEVWRVDSV</sequence>
<evidence type="ECO:0000313" key="2">
    <source>
        <dbReference type="EMBL" id="GAB89263.1"/>
    </source>
</evidence>
<dbReference type="Gene3D" id="3.30.70.100">
    <property type="match status" value="1"/>
</dbReference>
<dbReference type="Pfam" id="PF07045">
    <property type="entry name" value="DUF1330"/>
    <property type="match status" value="1"/>
</dbReference>
<organism evidence="2 3">
    <name type="scientific">Gordonia rhizosphera NBRC 16068</name>
    <dbReference type="NCBI Taxonomy" id="1108045"/>
    <lineage>
        <taxon>Bacteria</taxon>
        <taxon>Bacillati</taxon>
        <taxon>Actinomycetota</taxon>
        <taxon>Actinomycetes</taxon>
        <taxon>Mycobacteriales</taxon>
        <taxon>Gordoniaceae</taxon>
        <taxon>Gordonia</taxon>
    </lineage>
</organism>
<feature type="domain" description="DUF1330" evidence="1">
    <location>
        <begin position="28"/>
        <end position="99"/>
    </location>
</feature>
<dbReference type="Proteomes" id="UP000008363">
    <property type="component" value="Unassembled WGS sequence"/>
</dbReference>
<accession>K6V0B5</accession>
<proteinExistence type="predicted"/>
<dbReference type="EMBL" id="BAHC01000055">
    <property type="protein sequence ID" value="GAB89263.1"/>
    <property type="molecule type" value="Genomic_DNA"/>
</dbReference>
<gene>
    <name evidence="2" type="ORF">GORHZ_055_00470</name>
</gene>
<keyword evidence="3" id="KW-1185">Reference proteome</keyword>
<dbReference type="InterPro" id="IPR010753">
    <property type="entry name" value="DUF1330"/>
</dbReference>
<evidence type="ECO:0000313" key="3">
    <source>
        <dbReference type="Proteomes" id="UP000008363"/>
    </source>
</evidence>
<name>K6V0B5_9ACTN</name>
<protein>
    <recommendedName>
        <fullName evidence="1">DUF1330 domain-containing protein</fullName>
    </recommendedName>
</protein>
<comment type="caution">
    <text evidence="2">The sequence shown here is derived from an EMBL/GenBank/DDBJ whole genome shotgun (WGS) entry which is preliminary data.</text>
</comment>
<dbReference type="eggNOG" id="ENOG5034BD5">
    <property type="taxonomic scope" value="Bacteria"/>
</dbReference>